<dbReference type="GO" id="GO:0022857">
    <property type="term" value="F:transmembrane transporter activity"/>
    <property type="evidence" value="ECO:0007669"/>
    <property type="project" value="InterPro"/>
</dbReference>
<keyword evidence="3" id="KW-1003">Cell membrane</keyword>
<comment type="subcellular location">
    <subcellularLocation>
        <location evidence="1">Cell membrane</location>
        <topology evidence="1">Multi-pass membrane protein</topology>
    </subcellularLocation>
</comment>
<proteinExistence type="predicted"/>
<dbReference type="GO" id="GO:0005886">
    <property type="term" value="C:plasma membrane"/>
    <property type="evidence" value="ECO:0007669"/>
    <property type="project" value="UniProtKB-SubCell"/>
</dbReference>
<gene>
    <name evidence="8" type="ORF">DFP80_101304</name>
</gene>
<keyword evidence="4 7" id="KW-0812">Transmembrane</keyword>
<dbReference type="AlphaFoldDB" id="A0A366JH81"/>
<dbReference type="Pfam" id="PF02028">
    <property type="entry name" value="BCCT"/>
    <property type="match status" value="1"/>
</dbReference>
<feature type="transmembrane region" description="Helical" evidence="7">
    <location>
        <begin position="448"/>
        <end position="467"/>
    </location>
</feature>
<keyword evidence="9" id="KW-1185">Reference proteome</keyword>
<dbReference type="PANTHER" id="PTHR30047:SF11">
    <property type="entry name" value="L-CARNITINE_GAMMA-BUTYROBETAINE ANTIPORTER"/>
    <property type="match status" value="1"/>
</dbReference>
<protein>
    <submittedName>
        <fullName evidence="8">Choline-glycine betaine transporter</fullName>
    </submittedName>
</protein>
<evidence type="ECO:0000313" key="9">
    <source>
        <dbReference type="Proteomes" id="UP000252792"/>
    </source>
</evidence>
<evidence type="ECO:0000313" key="8">
    <source>
        <dbReference type="EMBL" id="RBP85809.1"/>
    </source>
</evidence>
<dbReference type="OrthoDB" id="9775735at2"/>
<feature type="transmembrane region" description="Helical" evidence="7">
    <location>
        <begin position="262"/>
        <end position="286"/>
    </location>
</feature>
<sequence>MRKNLRIRPYTFYPSLTILGILSYLALFDNENFLAITSQIHHWLLDNFGWMYLLSAFSLVITCFVVFFSPIGNMRIGGKEAKPLLTKWQWASITLCSSVAIGLLFFASSEPIIDMAYPPKFLGAEPLSRESAVFGLAAVFMHWSLTTYALYSIPALAFALAYYNFKRDFSISSAMFVGSNIELKSTTKQLIDAFALIALVAGMITSLGSSILMLEGGINALFTTEIGTTALALIAALVMVASALSAASGLHKGIAFLSSWNAKAFIAFSLLVLIFGPTSFIAHAGLDSLSMYLSNFVNWSLDTGVVVEDSWPKDWTVFFWAAWYAWAPIVAIFLGKISRGYTVKEFLIFNVAMPSIFVLFWCSIFGGYSIYLELTANNVLSDTLSQKGPGAIIWELMQDLPGSIFFIAFFLIMSFMSYVTASDSAIDAIAGTCVESFHEQDEEPKSPLFIKLVWGGIIALLACIMTINSGLDGLKLVSTIGGFLGMIIAMCAQIFLLRLCFLKREKNKVTI</sequence>
<comment type="caution">
    <text evidence="8">The sequence shown here is derived from an EMBL/GenBank/DDBJ whole genome shotgun (WGS) entry which is preliminary data.</text>
</comment>
<evidence type="ECO:0000256" key="4">
    <source>
        <dbReference type="ARBA" id="ARBA00022692"/>
    </source>
</evidence>
<keyword evidence="2" id="KW-0813">Transport</keyword>
<evidence type="ECO:0000256" key="3">
    <source>
        <dbReference type="ARBA" id="ARBA00022475"/>
    </source>
</evidence>
<feature type="transmembrane region" description="Helical" evidence="7">
    <location>
        <begin position="479"/>
        <end position="501"/>
    </location>
</feature>
<feature type="transmembrane region" description="Helical" evidence="7">
    <location>
        <begin position="90"/>
        <end position="113"/>
    </location>
</feature>
<feature type="transmembrane region" description="Helical" evidence="7">
    <location>
        <begin position="48"/>
        <end position="69"/>
    </location>
</feature>
<feature type="transmembrane region" description="Helical" evidence="7">
    <location>
        <begin position="133"/>
        <end position="163"/>
    </location>
</feature>
<evidence type="ECO:0000256" key="5">
    <source>
        <dbReference type="ARBA" id="ARBA00022989"/>
    </source>
</evidence>
<dbReference type="Proteomes" id="UP000252792">
    <property type="component" value="Unassembled WGS sequence"/>
</dbReference>
<feature type="transmembrane region" description="Helical" evidence="7">
    <location>
        <begin position="317"/>
        <end position="335"/>
    </location>
</feature>
<feature type="transmembrane region" description="Helical" evidence="7">
    <location>
        <begin position="12"/>
        <end position="28"/>
    </location>
</feature>
<reference evidence="8 9" key="1">
    <citation type="submission" date="2018-06" db="EMBL/GenBank/DDBJ databases">
        <title>Genomic Encyclopedia of Type Strains, Phase III (KMG-III): the genomes of soil and plant-associated and newly described type strains.</title>
        <authorList>
            <person name="Whitman W."/>
        </authorList>
    </citation>
    <scope>NUCLEOTIDE SEQUENCE [LARGE SCALE GENOMIC DNA]</scope>
    <source>
        <strain evidence="8 9">CECT 7377</strain>
    </source>
</reference>
<evidence type="ECO:0000256" key="2">
    <source>
        <dbReference type="ARBA" id="ARBA00022448"/>
    </source>
</evidence>
<evidence type="ECO:0000256" key="6">
    <source>
        <dbReference type="ARBA" id="ARBA00023136"/>
    </source>
</evidence>
<feature type="transmembrane region" description="Helical" evidence="7">
    <location>
        <begin position="404"/>
        <end position="421"/>
    </location>
</feature>
<keyword evidence="6 7" id="KW-0472">Membrane</keyword>
<evidence type="ECO:0000256" key="7">
    <source>
        <dbReference type="SAM" id="Phobius"/>
    </source>
</evidence>
<dbReference type="RefSeq" id="WP_113915041.1">
    <property type="nucleotide sequence ID" value="NZ_QNSE01000001.1"/>
</dbReference>
<evidence type="ECO:0000256" key="1">
    <source>
        <dbReference type="ARBA" id="ARBA00004651"/>
    </source>
</evidence>
<feature type="transmembrane region" description="Helical" evidence="7">
    <location>
        <begin position="347"/>
        <end position="371"/>
    </location>
</feature>
<organism evidence="8 9">
    <name type="scientific">Marinomonas rhizomae</name>
    <dbReference type="NCBI Taxonomy" id="491948"/>
    <lineage>
        <taxon>Bacteria</taxon>
        <taxon>Pseudomonadati</taxon>
        <taxon>Pseudomonadota</taxon>
        <taxon>Gammaproteobacteria</taxon>
        <taxon>Oceanospirillales</taxon>
        <taxon>Oceanospirillaceae</taxon>
        <taxon>Marinomonas</taxon>
    </lineage>
</organism>
<dbReference type="PANTHER" id="PTHR30047">
    <property type="entry name" value="HIGH-AFFINITY CHOLINE TRANSPORT PROTEIN-RELATED"/>
    <property type="match status" value="1"/>
</dbReference>
<dbReference type="InterPro" id="IPR000060">
    <property type="entry name" value="BCCT_transptr"/>
</dbReference>
<feature type="transmembrane region" description="Helical" evidence="7">
    <location>
        <begin position="193"/>
        <end position="214"/>
    </location>
</feature>
<feature type="transmembrane region" description="Helical" evidence="7">
    <location>
        <begin position="226"/>
        <end position="250"/>
    </location>
</feature>
<dbReference type="EMBL" id="QNSE01000001">
    <property type="protein sequence ID" value="RBP85809.1"/>
    <property type="molecule type" value="Genomic_DNA"/>
</dbReference>
<name>A0A366JH81_9GAMM</name>
<accession>A0A366JH81</accession>
<keyword evidence="5 7" id="KW-1133">Transmembrane helix</keyword>